<gene>
    <name evidence="2" type="ORF">PHYSODRAFT_304435</name>
</gene>
<dbReference type="Proteomes" id="UP000002640">
    <property type="component" value="Unassembled WGS sequence"/>
</dbReference>
<evidence type="ECO:0000256" key="1">
    <source>
        <dbReference type="SAM" id="SignalP"/>
    </source>
</evidence>
<dbReference type="STRING" id="1094619.G5A0X9"/>
<protein>
    <submittedName>
        <fullName evidence="2">Uncharacterized protein</fullName>
    </submittedName>
</protein>
<feature type="chain" id="PRO_5003472794" evidence="1">
    <location>
        <begin position="20"/>
        <end position="290"/>
    </location>
</feature>
<keyword evidence="1" id="KW-0732">Signal</keyword>
<dbReference type="InParanoid" id="G5A0X9"/>
<feature type="signal peptide" evidence="1">
    <location>
        <begin position="1"/>
        <end position="19"/>
    </location>
</feature>
<proteinExistence type="predicted"/>
<dbReference type="PANTHER" id="PTHR33714:SF3">
    <property type="entry name" value="COUNTING FACTOR-ASSOCIATED PROTEIN A-RELATED"/>
    <property type="match status" value="1"/>
</dbReference>
<evidence type="ECO:0000313" key="2">
    <source>
        <dbReference type="EMBL" id="EGZ10611.1"/>
    </source>
</evidence>
<reference evidence="2 3" key="1">
    <citation type="journal article" date="2006" name="Science">
        <title>Phytophthora genome sequences uncover evolutionary origins and mechanisms of pathogenesis.</title>
        <authorList>
            <person name="Tyler B.M."/>
            <person name="Tripathy S."/>
            <person name="Zhang X."/>
            <person name="Dehal P."/>
            <person name="Jiang R.H."/>
            <person name="Aerts A."/>
            <person name="Arredondo F.D."/>
            <person name="Baxter L."/>
            <person name="Bensasson D."/>
            <person name="Beynon J.L."/>
            <person name="Chapman J."/>
            <person name="Damasceno C.M."/>
            <person name="Dorrance A.E."/>
            <person name="Dou D."/>
            <person name="Dickerman A.W."/>
            <person name="Dubchak I.L."/>
            <person name="Garbelotto M."/>
            <person name="Gijzen M."/>
            <person name="Gordon S.G."/>
            <person name="Govers F."/>
            <person name="Grunwald N.J."/>
            <person name="Huang W."/>
            <person name="Ivors K.L."/>
            <person name="Jones R.W."/>
            <person name="Kamoun S."/>
            <person name="Krampis K."/>
            <person name="Lamour K.H."/>
            <person name="Lee M.K."/>
            <person name="McDonald W.H."/>
            <person name="Medina M."/>
            <person name="Meijer H.J."/>
            <person name="Nordberg E.K."/>
            <person name="Maclean D.J."/>
            <person name="Ospina-Giraldo M.D."/>
            <person name="Morris P.F."/>
            <person name="Phuntumart V."/>
            <person name="Putnam N.H."/>
            <person name="Rash S."/>
            <person name="Rose J.K."/>
            <person name="Sakihama Y."/>
            <person name="Salamov A.A."/>
            <person name="Savidor A."/>
            <person name="Scheuring C.F."/>
            <person name="Smith B.M."/>
            <person name="Sobral B.W."/>
            <person name="Terry A."/>
            <person name="Torto-Alalibo T.A."/>
            <person name="Win J."/>
            <person name="Xu Z."/>
            <person name="Zhang H."/>
            <person name="Grigoriev I.V."/>
            <person name="Rokhsar D.S."/>
            <person name="Boore J.L."/>
        </authorList>
    </citation>
    <scope>NUCLEOTIDE SEQUENCE [LARGE SCALE GENOMIC DNA]</scope>
    <source>
        <strain evidence="2 3">P6497</strain>
    </source>
</reference>
<dbReference type="RefSeq" id="XP_009533356.1">
    <property type="nucleotide sequence ID" value="XM_009535061.1"/>
</dbReference>
<name>G5A0X9_PHYSP</name>
<dbReference type="PANTHER" id="PTHR33714">
    <property type="entry name" value="COUNTING FACTOR-ASSOCIATED PROTEIN A-RELATED"/>
    <property type="match status" value="1"/>
</dbReference>
<evidence type="ECO:0000313" key="3">
    <source>
        <dbReference type="Proteomes" id="UP000002640"/>
    </source>
</evidence>
<dbReference type="KEGG" id="psoj:PHYSODRAFT_304435"/>
<organism evidence="2 3">
    <name type="scientific">Phytophthora sojae (strain P6497)</name>
    <name type="common">Soybean stem and root rot agent</name>
    <name type="synonym">Phytophthora megasperma f. sp. glycines</name>
    <dbReference type="NCBI Taxonomy" id="1094619"/>
    <lineage>
        <taxon>Eukaryota</taxon>
        <taxon>Sar</taxon>
        <taxon>Stramenopiles</taxon>
        <taxon>Oomycota</taxon>
        <taxon>Peronosporomycetes</taxon>
        <taxon>Peronosporales</taxon>
        <taxon>Peronosporaceae</taxon>
        <taxon>Phytophthora</taxon>
    </lineage>
</organism>
<sequence>MKRAWSIGVFVLANWGVVANGWGSVSDRGLQTVVSVYESGSQPASSVVITRELECSFNDAQACGRNGNNGVDVATNCTNYDSGWDTSGSIREAFGSHPYLVVEEYDPSTRYCGDGDGVINATAYLVDEKCHTSRDGAASTKITLGRSLTIAQYSDPVCGRVESEAEVPFGDYYDRACSNNATRYLYNGPTPPMSAVAVYKDSSCSQAPVKLTAERDPWIGGCRPDGNSHYSVSSCTSDYNELAAAVFGDETPYAVVEEYLRDYCAGGRANSATVYIMDNACHTNPEDASS</sequence>
<dbReference type="AlphaFoldDB" id="G5A0X9"/>
<keyword evidence="3" id="KW-1185">Reference proteome</keyword>
<dbReference type="GeneID" id="20642418"/>
<dbReference type="EMBL" id="JH159158">
    <property type="protein sequence ID" value="EGZ10611.1"/>
    <property type="molecule type" value="Genomic_DNA"/>
</dbReference>
<accession>G5A0X9</accession>